<evidence type="ECO:0000313" key="13">
    <source>
        <dbReference type="EMBL" id="KAF5355038.1"/>
    </source>
</evidence>
<dbReference type="OrthoDB" id="8062037at2759"/>
<sequence>MIPLLFLILLAAHASAYVPASPTNSTRAAIAGGLNMTDISKLRLQWYSNGNYVENVSYQLAGNGSSGISKGILIHFTEEYVNESTPATSAPWIAMVSCDSNSTDASMEIDIFTLARDKGAVAALLYSLHSLACVINPEYADPSTFDQVFDIFSTQSKTSAHLIDYQFGQLTPSNASITKYDSQKLNNTAQAVEDSIQKGYATEPGFLYTELRAYNATGGSDGPSTNGASTEGNNGGGTSSSNTALAMIVLYAITGCVSALFCVVIVSGAIRAIRHPERYGPRARMGLEGPPQSRARGLTRAILDTFPIVKFGRGGVNGEGDSNTGVNIETRAKDVEAQELTQWEIVDQTTVNEEHTSDSQNREGSASRGISPGSTEDAPVASTSNPRPSTSRSGDHDSRDERPSTSSGAYLPRMTSPHDKIQVRDDLSPEAMGRETCPICIVDFEEGDDIRLLPCEGKHRFHPECVDQWLLELSSSCPICRQDFLALASIISHDDERENQEFGTDGLYPDNSDHRHQYSTSGSRRHGLAISMHGNNRFSRYLRFATGRRDQRQQRERDDQDSQHEESQPDQPEGTPSPPPMA</sequence>
<proteinExistence type="predicted"/>
<evidence type="ECO:0000256" key="10">
    <source>
        <dbReference type="SAM" id="Phobius"/>
    </source>
</evidence>
<evidence type="ECO:0000256" key="5">
    <source>
        <dbReference type="ARBA" id="ARBA00022833"/>
    </source>
</evidence>
<keyword evidence="2 10" id="KW-0812">Transmembrane</keyword>
<evidence type="ECO:0000256" key="4">
    <source>
        <dbReference type="ARBA" id="ARBA00022771"/>
    </source>
</evidence>
<dbReference type="Gene3D" id="3.30.40.10">
    <property type="entry name" value="Zinc/RING finger domain, C3HC4 (zinc finger)"/>
    <property type="match status" value="1"/>
</dbReference>
<keyword evidence="5" id="KW-0862">Zinc</keyword>
<feature type="region of interest" description="Disordered" evidence="9">
    <location>
        <begin position="498"/>
        <end position="530"/>
    </location>
</feature>
<dbReference type="Proteomes" id="UP000559027">
    <property type="component" value="Unassembled WGS sequence"/>
</dbReference>
<evidence type="ECO:0000256" key="9">
    <source>
        <dbReference type="SAM" id="MobiDB-lite"/>
    </source>
</evidence>
<feature type="compositionally biased region" description="Low complexity" evidence="9">
    <location>
        <begin position="382"/>
        <end position="392"/>
    </location>
</feature>
<feature type="compositionally biased region" description="Basic and acidic residues" evidence="9">
    <location>
        <begin position="393"/>
        <end position="403"/>
    </location>
</feature>
<comment type="caution">
    <text evidence="13">The sequence shown here is derived from an EMBL/GenBank/DDBJ whole genome shotgun (WGS) entry which is preliminary data.</text>
</comment>
<keyword evidence="11" id="KW-0732">Signal</keyword>
<keyword evidence="7 10" id="KW-0472">Membrane</keyword>
<dbReference type="PANTHER" id="PTHR46539">
    <property type="entry name" value="E3 UBIQUITIN-PROTEIN LIGASE ATL42"/>
    <property type="match status" value="1"/>
</dbReference>
<evidence type="ECO:0000256" key="7">
    <source>
        <dbReference type="ARBA" id="ARBA00023136"/>
    </source>
</evidence>
<dbReference type="EMBL" id="JAACJO010000008">
    <property type="protein sequence ID" value="KAF5355038.1"/>
    <property type="molecule type" value="Genomic_DNA"/>
</dbReference>
<dbReference type="AlphaFoldDB" id="A0A8H5D885"/>
<feature type="signal peptide" evidence="11">
    <location>
        <begin position="1"/>
        <end position="16"/>
    </location>
</feature>
<evidence type="ECO:0000259" key="12">
    <source>
        <dbReference type="PROSITE" id="PS50089"/>
    </source>
</evidence>
<comment type="subcellular location">
    <subcellularLocation>
        <location evidence="1">Membrane</location>
    </subcellularLocation>
</comment>
<gene>
    <name evidence="13" type="ORF">D9756_005300</name>
</gene>
<keyword evidence="14" id="KW-1185">Reference proteome</keyword>
<dbReference type="SUPFAM" id="SSF57850">
    <property type="entry name" value="RING/U-box"/>
    <property type="match status" value="1"/>
</dbReference>
<feature type="compositionally biased region" description="Basic and acidic residues" evidence="9">
    <location>
        <begin position="416"/>
        <end position="427"/>
    </location>
</feature>
<evidence type="ECO:0000256" key="2">
    <source>
        <dbReference type="ARBA" id="ARBA00022692"/>
    </source>
</evidence>
<dbReference type="CDD" id="cd16454">
    <property type="entry name" value="RING-H2_PA-TM-RING"/>
    <property type="match status" value="1"/>
</dbReference>
<feature type="region of interest" description="Disordered" evidence="9">
    <location>
        <begin position="339"/>
        <end position="429"/>
    </location>
</feature>
<name>A0A8H5D885_9AGAR</name>
<evidence type="ECO:0000256" key="6">
    <source>
        <dbReference type="ARBA" id="ARBA00022989"/>
    </source>
</evidence>
<keyword evidence="4 8" id="KW-0863">Zinc-finger</keyword>
<feature type="transmembrane region" description="Helical" evidence="10">
    <location>
        <begin position="248"/>
        <end position="270"/>
    </location>
</feature>
<evidence type="ECO:0000256" key="3">
    <source>
        <dbReference type="ARBA" id="ARBA00022723"/>
    </source>
</evidence>
<evidence type="ECO:0000256" key="11">
    <source>
        <dbReference type="SAM" id="SignalP"/>
    </source>
</evidence>
<organism evidence="13 14">
    <name type="scientific">Leucocoprinus leucothites</name>
    <dbReference type="NCBI Taxonomy" id="201217"/>
    <lineage>
        <taxon>Eukaryota</taxon>
        <taxon>Fungi</taxon>
        <taxon>Dikarya</taxon>
        <taxon>Basidiomycota</taxon>
        <taxon>Agaricomycotina</taxon>
        <taxon>Agaricomycetes</taxon>
        <taxon>Agaricomycetidae</taxon>
        <taxon>Agaricales</taxon>
        <taxon>Agaricineae</taxon>
        <taxon>Agaricaceae</taxon>
        <taxon>Leucocoprinus</taxon>
    </lineage>
</organism>
<evidence type="ECO:0000313" key="14">
    <source>
        <dbReference type="Proteomes" id="UP000559027"/>
    </source>
</evidence>
<feature type="region of interest" description="Disordered" evidence="9">
    <location>
        <begin position="218"/>
        <end position="238"/>
    </location>
</feature>
<dbReference type="GO" id="GO:0016020">
    <property type="term" value="C:membrane"/>
    <property type="evidence" value="ECO:0007669"/>
    <property type="project" value="UniProtKB-SubCell"/>
</dbReference>
<dbReference type="Pfam" id="PF13639">
    <property type="entry name" value="zf-RING_2"/>
    <property type="match status" value="1"/>
</dbReference>
<dbReference type="InterPro" id="IPR001841">
    <property type="entry name" value="Znf_RING"/>
</dbReference>
<dbReference type="PROSITE" id="PS50089">
    <property type="entry name" value="ZF_RING_2"/>
    <property type="match status" value="1"/>
</dbReference>
<feature type="compositionally biased region" description="Basic and acidic residues" evidence="9">
    <location>
        <begin position="547"/>
        <end position="567"/>
    </location>
</feature>
<keyword evidence="3" id="KW-0479">Metal-binding</keyword>
<dbReference type="GO" id="GO:0008270">
    <property type="term" value="F:zinc ion binding"/>
    <property type="evidence" value="ECO:0007669"/>
    <property type="project" value="UniProtKB-KW"/>
</dbReference>
<evidence type="ECO:0000256" key="1">
    <source>
        <dbReference type="ARBA" id="ARBA00004370"/>
    </source>
</evidence>
<feature type="region of interest" description="Disordered" evidence="9">
    <location>
        <begin position="542"/>
        <end position="582"/>
    </location>
</feature>
<keyword evidence="6 10" id="KW-1133">Transmembrane helix</keyword>
<feature type="domain" description="RING-type" evidence="12">
    <location>
        <begin position="437"/>
        <end position="481"/>
    </location>
</feature>
<feature type="chain" id="PRO_5034218632" description="RING-type domain-containing protein" evidence="11">
    <location>
        <begin position="17"/>
        <end position="582"/>
    </location>
</feature>
<evidence type="ECO:0000256" key="8">
    <source>
        <dbReference type="PROSITE-ProRule" id="PRU00175"/>
    </source>
</evidence>
<dbReference type="InterPro" id="IPR013083">
    <property type="entry name" value="Znf_RING/FYVE/PHD"/>
</dbReference>
<protein>
    <recommendedName>
        <fullName evidence="12">RING-type domain-containing protein</fullName>
    </recommendedName>
</protein>
<accession>A0A8H5D885</accession>
<feature type="compositionally biased region" description="Basic and acidic residues" evidence="9">
    <location>
        <begin position="352"/>
        <end position="361"/>
    </location>
</feature>
<reference evidence="13 14" key="1">
    <citation type="journal article" date="2020" name="ISME J.">
        <title>Uncovering the hidden diversity of litter-decomposition mechanisms in mushroom-forming fungi.</title>
        <authorList>
            <person name="Floudas D."/>
            <person name="Bentzer J."/>
            <person name="Ahren D."/>
            <person name="Johansson T."/>
            <person name="Persson P."/>
            <person name="Tunlid A."/>
        </authorList>
    </citation>
    <scope>NUCLEOTIDE SEQUENCE [LARGE SCALE GENOMIC DNA]</scope>
    <source>
        <strain evidence="13 14">CBS 146.42</strain>
    </source>
</reference>
<dbReference type="PANTHER" id="PTHR46539:SF1">
    <property type="entry name" value="E3 UBIQUITIN-PROTEIN LIGASE ATL42"/>
    <property type="match status" value="1"/>
</dbReference>